<reference evidence="2" key="1">
    <citation type="submission" date="2021-01" db="EMBL/GenBank/DDBJ databases">
        <authorList>
            <person name="Corre E."/>
            <person name="Pelletier E."/>
            <person name="Niang G."/>
            <person name="Scheremetjew M."/>
            <person name="Finn R."/>
            <person name="Kale V."/>
            <person name="Holt S."/>
            <person name="Cochrane G."/>
            <person name="Meng A."/>
            <person name="Brown T."/>
            <person name="Cohen L."/>
        </authorList>
    </citation>
    <scope>NUCLEOTIDE SEQUENCE</scope>
    <source>
        <strain evidence="2">GSO104</strain>
    </source>
</reference>
<proteinExistence type="predicted"/>
<name>A0A7S4UVI5_9STRA</name>
<dbReference type="EMBL" id="HBNS01008654">
    <property type="protein sequence ID" value="CAE4592091.1"/>
    <property type="molecule type" value="Transcribed_RNA"/>
</dbReference>
<accession>A0A7S4UVI5</accession>
<gene>
    <name evidence="2" type="ORF">DBRI00130_LOCUS7011</name>
</gene>
<evidence type="ECO:0000313" key="2">
    <source>
        <dbReference type="EMBL" id="CAE4592091.1"/>
    </source>
</evidence>
<feature type="region of interest" description="Disordered" evidence="1">
    <location>
        <begin position="1"/>
        <end position="22"/>
    </location>
</feature>
<feature type="compositionally biased region" description="Basic residues" evidence="1">
    <location>
        <begin position="1"/>
        <end position="15"/>
    </location>
</feature>
<sequence length="154" mass="16608">MPSMKSVKKFTKSKKKDVDRDLEAQKRARELAEELIADAAELDWYNEELAIYDQRQVGTAAGGKTGDSKIGAQDYFLSLDDSALHDEKEIPTGDVDVDLGASQDLVGGETAEAAAAAAASGKGGKSSGKKNEIPSSFQIKQIQIKSSINTRRWC</sequence>
<protein>
    <submittedName>
        <fullName evidence="2">Uncharacterized protein</fullName>
    </submittedName>
</protein>
<organism evidence="2">
    <name type="scientific">Ditylum brightwellii</name>
    <dbReference type="NCBI Taxonomy" id="49249"/>
    <lineage>
        <taxon>Eukaryota</taxon>
        <taxon>Sar</taxon>
        <taxon>Stramenopiles</taxon>
        <taxon>Ochrophyta</taxon>
        <taxon>Bacillariophyta</taxon>
        <taxon>Mediophyceae</taxon>
        <taxon>Lithodesmiophycidae</taxon>
        <taxon>Lithodesmiales</taxon>
        <taxon>Lithodesmiaceae</taxon>
        <taxon>Ditylum</taxon>
    </lineage>
</organism>
<evidence type="ECO:0000256" key="1">
    <source>
        <dbReference type="SAM" id="MobiDB-lite"/>
    </source>
</evidence>
<dbReference type="AlphaFoldDB" id="A0A7S4UVI5"/>